<dbReference type="GO" id="GO:0048544">
    <property type="term" value="P:recognition of pollen"/>
    <property type="evidence" value="ECO:0007669"/>
    <property type="project" value="InterPro"/>
</dbReference>
<dbReference type="FunFam" id="1.10.510.10:FF:000060">
    <property type="entry name" value="G-type lectin S-receptor-like serine/threonine-protein kinase"/>
    <property type="match status" value="2"/>
</dbReference>
<organism evidence="22 23">
    <name type="scientific">Castanea mollissima</name>
    <name type="common">Chinese chestnut</name>
    <dbReference type="NCBI Taxonomy" id="60419"/>
    <lineage>
        <taxon>Eukaryota</taxon>
        <taxon>Viridiplantae</taxon>
        <taxon>Streptophyta</taxon>
        <taxon>Embryophyta</taxon>
        <taxon>Tracheophyta</taxon>
        <taxon>Spermatophyta</taxon>
        <taxon>Magnoliopsida</taxon>
        <taxon>eudicotyledons</taxon>
        <taxon>Gunneridae</taxon>
        <taxon>Pentapetalae</taxon>
        <taxon>rosids</taxon>
        <taxon>fabids</taxon>
        <taxon>Fagales</taxon>
        <taxon>Fagaceae</taxon>
        <taxon>Castanea</taxon>
    </lineage>
</organism>
<dbReference type="GO" id="GO:0030246">
    <property type="term" value="F:carbohydrate binding"/>
    <property type="evidence" value="ECO:0007669"/>
    <property type="project" value="UniProtKB-KW"/>
</dbReference>
<feature type="domain" description="Protein kinase" evidence="21">
    <location>
        <begin position="126"/>
        <end position="425"/>
    </location>
</feature>
<evidence type="ECO:0000256" key="2">
    <source>
        <dbReference type="ARBA" id="ARBA00012513"/>
    </source>
</evidence>
<sequence>MRVYAEGSGQDLYVRLAASEIDNVASVGSGSGSDKTKQIIVVVAITVGTVIVLSGLIACFLWKRNILQSIQKGKTEQRGLPERSQDLLLNEAVISSKKEYSGESNLDELELPVYDFGTIAIATDNFSDENKLGQGGFGCVYKGRLVEDEDIAVKRLSKTSGQGIEEFKNELKLIARLQHRNLVRLLGCCIDMDEKILIYEYMENKSLDSILFNKAKCSLLDWPRRFNIICGTARGLLYLHQDSRFRIIHRDMKASNILLDGEMNPKISDFGMARIFSKDQTEANTRRVVGTYGYMSPEYAMDGLFSVKSDVFSFGVLVLEIISGKKNRGFYYANNELNLLGHAWNLWKEGNDMKLGWNLKNGLHMYMRSWLSANDPSVGEFSFSLDPPETPQLVLRKGTQKRNRWGPWDGVRFSGSAALRSNPVFIPMFNSSIEEVYYTFKIADQSLLSRFVVTPDGLIQYLQWRGGDDLYIRMAKEELKAIADAKRDRQVKVIVTSIICSVTGMLLVGIIGWFTCRTRRARRWRRAESLHSSHRDFTEETQEEDLELPLFDLETVSAATDNFSLKNKIGQGGFGPVYKGVLPTGQEIAVKRLSQNSGQGIKEFKNEVIVIAKLQHRNLVKLLGCCIRREERMLIYEYLPNKSLDNFLFDETRKKLTWKMRFDIVMGIARGLLYLHQDSRLRIIHRDLKASNILLDNEMTPKISDFGIARIFGAEQTEQTTKRVMGTYGYMSPEYAMSGNFSVKSDVFSFGVLLLEIISGKKNWGFYHPDHDLNLLGHAWKLWNEGKPLELMDALIDESHSENEVIRCLCDTSHKVLNFGSFLTVVTIYGSLE</sequence>
<dbReference type="PANTHER" id="PTHR27002:SF1097">
    <property type="entry name" value="RECEPTOR-LIKE SERINE_THREONINE-PROTEIN KINASE"/>
    <property type="match status" value="1"/>
</dbReference>
<dbReference type="InterPro" id="IPR011009">
    <property type="entry name" value="Kinase-like_dom_sf"/>
</dbReference>
<dbReference type="InterPro" id="IPR000858">
    <property type="entry name" value="S_locus_glycoprot_dom"/>
</dbReference>
<keyword evidence="14" id="KW-1015">Disulfide bond</keyword>
<keyword evidence="5" id="KW-0808">Transferase</keyword>
<evidence type="ECO:0000256" key="20">
    <source>
        <dbReference type="SAM" id="Phobius"/>
    </source>
</evidence>
<dbReference type="Gene3D" id="1.10.510.10">
    <property type="entry name" value="Transferase(Phosphotransferase) domain 1"/>
    <property type="match status" value="2"/>
</dbReference>
<dbReference type="InterPro" id="IPR017441">
    <property type="entry name" value="Protein_kinase_ATP_BS"/>
</dbReference>
<dbReference type="Pfam" id="PF00954">
    <property type="entry name" value="S_locus_glycop"/>
    <property type="match status" value="1"/>
</dbReference>
<evidence type="ECO:0000256" key="3">
    <source>
        <dbReference type="ARBA" id="ARBA00022475"/>
    </source>
</evidence>
<evidence type="ECO:0000259" key="21">
    <source>
        <dbReference type="PROSITE" id="PS50011"/>
    </source>
</evidence>
<dbReference type="GO" id="GO:0004674">
    <property type="term" value="F:protein serine/threonine kinase activity"/>
    <property type="evidence" value="ECO:0007669"/>
    <property type="project" value="UniProtKB-KW"/>
</dbReference>
<protein>
    <recommendedName>
        <fullName evidence="2">non-specific serine/threonine protein kinase</fullName>
        <ecNumber evidence="2">2.7.11.1</ecNumber>
    </recommendedName>
</protein>
<dbReference type="PANTHER" id="PTHR27002">
    <property type="entry name" value="RECEPTOR-LIKE SERINE/THREONINE-PROTEIN KINASE SD1-8"/>
    <property type="match status" value="1"/>
</dbReference>
<dbReference type="SUPFAM" id="SSF56112">
    <property type="entry name" value="Protein kinase-like (PK-like)"/>
    <property type="match status" value="2"/>
</dbReference>
<keyword evidence="15" id="KW-0675">Receptor</keyword>
<dbReference type="Pfam" id="PF12398">
    <property type="entry name" value="DUF3660"/>
    <property type="match status" value="1"/>
</dbReference>
<feature type="transmembrane region" description="Helical" evidence="20">
    <location>
        <begin position="493"/>
        <end position="514"/>
    </location>
</feature>
<keyword evidence="11 19" id="KW-0067">ATP-binding</keyword>
<dbReference type="FunFam" id="3.30.200.20:FF:000195">
    <property type="entry name" value="G-type lectin S-receptor-like serine/threonine-protein kinase"/>
    <property type="match status" value="1"/>
</dbReference>
<evidence type="ECO:0000256" key="1">
    <source>
        <dbReference type="ARBA" id="ARBA00004251"/>
    </source>
</evidence>
<keyword evidence="12 20" id="KW-1133">Transmembrane helix</keyword>
<dbReference type="AlphaFoldDB" id="A0A8J4RHU3"/>
<dbReference type="Proteomes" id="UP000737018">
    <property type="component" value="Unassembled WGS sequence"/>
</dbReference>
<dbReference type="Gene3D" id="3.30.200.20">
    <property type="entry name" value="Phosphorylase Kinase, domain 1"/>
    <property type="match status" value="2"/>
</dbReference>
<dbReference type="PROSITE" id="PS00107">
    <property type="entry name" value="PROTEIN_KINASE_ATP"/>
    <property type="match status" value="1"/>
</dbReference>
<evidence type="ECO:0000256" key="11">
    <source>
        <dbReference type="ARBA" id="ARBA00022840"/>
    </source>
</evidence>
<dbReference type="OrthoDB" id="785331at2759"/>
<keyword evidence="16" id="KW-0325">Glycoprotein</keyword>
<feature type="domain" description="Protein kinase" evidence="21">
    <location>
        <begin position="563"/>
        <end position="817"/>
    </location>
</feature>
<name>A0A8J4RHU3_9ROSI</name>
<dbReference type="PROSITE" id="PS50011">
    <property type="entry name" value="PROTEIN_KINASE_DOM"/>
    <property type="match status" value="2"/>
</dbReference>
<keyword evidence="7" id="KW-0732">Signal</keyword>
<keyword evidence="13 20" id="KW-0472">Membrane</keyword>
<evidence type="ECO:0000256" key="8">
    <source>
        <dbReference type="ARBA" id="ARBA00022734"/>
    </source>
</evidence>
<keyword evidence="3" id="KW-1003">Cell membrane</keyword>
<dbReference type="FunFam" id="3.30.200.20:FF:000330">
    <property type="entry name" value="G-type lectin S-receptor-like serine/threonine-protein kinase At4g03230"/>
    <property type="match status" value="1"/>
</dbReference>
<evidence type="ECO:0000313" key="23">
    <source>
        <dbReference type="Proteomes" id="UP000737018"/>
    </source>
</evidence>
<dbReference type="SMART" id="SM00220">
    <property type="entry name" value="S_TKc"/>
    <property type="match status" value="2"/>
</dbReference>
<evidence type="ECO:0000256" key="4">
    <source>
        <dbReference type="ARBA" id="ARBA00022527"/>
    </source>
</evidence>
<evidence type="ECO:0000256" key="16">
    <source>
        <dbReference type="ARBA" id="ARBA00023180"/>
    </source>
</evidence>
<comment type="catalytic activity">
    <reaction evidence="18">
        <text>L-seryl-[protein] + ATP = O-phospho-L-seryl-[protein] + ADP + H(+)</text>
        <dbReference type="Rhea" id="RHEA:17989"/>
        <dbReference type="Rhea" id="RHEA-COMP:9863"/>
        <dbReference type="Rhea" id="RHEA-COMP:11604"/>
        <dbReference type="ChEBI" id="CHEBI:15378"/>
        <dbReference type="ChEBI" id="CHEBI:29999"/>
        <dbReference type="ChEBI" id="CHEBI:30616"/>
        <dbReference type="ChEBI" id="CHEBI:83421"/>
        <dbReference type="ChEBI" id="CHEBI:456216"/>
        <dbReference type="EC" id="2.7.11.1"/>
    </reaction>
</comment>
<comment type="catalytic activity">
    <reaction evidence="17">
        <text>L-threonyl-[protein] + ATP = O-phospho-L-threonyl-[protein] + ADP + H(+)</text>
        <dbReference type="Rhea" id="RHEA:46608"/>
        <dbReference type="Rhea" id="RHEA-COMP:11060"/>
        <dbReference type="Rhea" id="RHEA-COMP:11605"/>
        <dbReference type="ChEBI" id="CHEBI:15378"/>
        <dbReference type="ChEBI" id="CHEBI:30013"/>
        <dbReference type="ChEBI" id="CHEBI:30616"/>
        <dbReference type="ChEBI" id="CHEBI:61977"/>
        <dbReference type="ChEBI" id="CHEBI:456216"/>
        <dbReference type="EC" id="2.7.11.1"/>
    </reaction>
</comment>
<evidence type="ECO:0000256" key="5">
    <source>
        <dbReference type="ARBA" id="ARBA00022679"/>
    </source>
</evidence>
<gene>
    <name evidence="22" type="ORF">CMV_003215</name>
</gene>
<dbReference type="EMBL" id="JRKL02000252">
    <property type="protein sequence ID" value="KAF3973357.1"/>
    <property type="molecule type" value="Genomic_DNA"/>
</dbReference>
<dbReference type="Pfam" id="PF07714">
    <property type="entry name" value="PK_Tyr_Ser-Thr"/>
    <property type="match status" value="2"/>
</dbReference>
<evidence type="ECO:0000256" key="6">
    <source>
        <dbReference type="ARBA" id="ARBA00022692"/>
    </source>
</evidence>
<feature type="transmembrane region" description="Helical" evidence="20">
    <location>
        <begin position="39"/>
        <end position="62"/>
    </location>
</feature>
<dbReference type="InterPro" id="IPR000719">
    <property type="entry name" value="Prot_kinase_dom"/>
</dbReference>
<evidence type="ECO:0000256" key="7">
    <source>
        <dbReference type="ARBA" id="ARBA00022729"/>
    </source>
</evidence>
<dbReference type="InterPro" id="IPR022126">
    <property type="entry name" value="S-locus_recpt_kinase"/>
</dbReference>
<dbReference type="EC" id="2.7.11.1" evidence="2"/>
<evidence type="ECO:0000256" key="18">
    <source>
        <dbReference type="ARBA" id="ARBA00048679"/>
    </source>
</evidence>
<feature type="binding site" evidence="19">
    <location>
        <position position="154"/>
    </location>
    <ligand>
        <name>ATP</name>
        <dbReference type="ChEBI" id="CHEBI:30616"/>
    </ligand>
</feature>
<keyword evidence="6 20" id="KW-0812">Transmembrane</keyword>
<keyword evidence="23" id="KW-1185">Reference proteome</keyword>
<reference evidence="22" key="1">
    <citation type="submission" date="2020-03" db="EMBL/GenBank/DDBJ databases">
        <title>Castanea mollissima Vanexum genome sequencing.</title>
        <authorList>
            <person name="Staton M."/>
        </authorList>
    </citation>
    <scope>NUCLEOTIDE SEQUENCE</scope>
    <source>
        <tissue evidence="22">Leaf</tissue>
    </source>
</reference>
<evidence type="ECO:0000313" key="22">
    <source>
        <dbReference type="EMBL" id="KAF3973357.1"/>
    </source>
</evidence>
<keyword evidence="4" id="KW-0723">Serine/threonine-protein kinase</keyword>
<dbReference type="GO" id="GO:0005524">
    <property type="term" value="F:ATP binding"/>
    <property type="evidence" value="ECO:0007669"/>
    <property type="project" value="UniProtKB-UniRule"/>
</dbReference>
<proteinExistence type="predicted"/>
<evidence type="ECO:0000256" key="9">
    <source>
        <dbReference type="ARBA" id="ARBA00022741"/>
    </source>
</evidence>
<evidence type="ECO:0000256" key="17">
    <source>
        <dbReference type="ARBA" id="ARBA00047899"/>
    </source>
</evidence>
<comment type="caution">
    <text evidence="22">The sequence shown here is derived from an EMBL/GenBank/DDBJ whole genome shotgun (WGS) entry which is preliminary data.</text>
</comment>
<evidence type="ECO:0000256" key="10">
    <source>
        <dbReference type="ARBA" id="ARBA00022777"/>
    </source>
</evidence>
<dbReference type="InterPro" id="IPR008271">
    <property type="entry name" value="Ser/Thr_kinase_AS"/>
</dbReference>
<evidence type="ECO:0000256" key="14">
    <source>
        <dbReference type="ARBA" id="ARBA00023157"/>
    </source>
</evidence>
<dbReference type="PROSITE" id="PS00108">
    <property type="entry name" value="PROTEIN_KINASE_ST"/>
    <property type="match status" value="2"/>
</dbReference>
<evidence type="ECO:0000256" key="19">
    <source>
        <dbReference type="PROSITE-ProRule" id="PRU10141"/>
    </source>
</evidence>
<dbReference type="InterPro" id="IPR001245">
    <property type="entry name" value="Ser-Thr/Tyr_kinase_cat_dom"/>
</dbReference>
<evidence type="ECO:0000256" key="12">
    <source>
        <dbReference type="ARBA" id="ARBA00022989"/>
    </source>
</evidence>
<comment type="subcellular location">
    <subcellularLocation>
        <location evidence="1">Cell membrane</location>
        <topology evidence="1">Single-pass type I membrane protein</topology>
    </subcellularLocation>
</comment>
<keyword evidence="10" id="KW-0418">Kinase</keyword>
<accession>A0A8J4RHU3</accession>
<keyword evidence="9 19" id="KW-0547">Nucleotide-binding</keyword>
<dbReference type="GO" id="GO:0005886">
    <property type="term" value="C:plasma membrane"/>
    <property type="evidence" value="ECO:0007669"/>
    <property type="project" value="UniProtKB-SubCell"/>
</dbReference>
<evidence type="ECO:0000256" key="15">
    <source>
        <dbReference type="ARBA" id="ARBA00023170"/>
    </source>
</evidence>
<evidence type="ECO:0000256" key="13">
    <source>
        <dbReference type="ARBA" id="ARBA00023136"/>
    </source>
</evidence>
<keyword evidence="8" id="KW-0430">Lectin</keyword>